<comment type="caution">
    <text evidence="3">The sequence shown here is derived from an EMBL/GenBank/DDBJ whole genome shotgun (WGS) entry which is preliminary data.</text>
</comment>
<dbReference type="CDD" id="cd12797">
    <property type="entry name" value="M23_peptidase"/>
    <property type="match status" value="1"/>
</dbReference>
<evidence type="ECO:0000313" key="3">
    <source>
        <dbReference type="EMBL" id="MBB6628858.1"/>
    </source>
</evidence>
<gene>
    <name evidence="3" type="ORF">H5V45_16135</name>
</gene>
<feature type="compositionally biased region" description="Basic residues" evidence="1">
    <location>
        <begin position="1"/>
        <end position="12"/>
    </location>
</feature>
<sequence length="284" mass="29414">MGNHRADRRGHGRAPSETPDVAAATAGKRRAAKHTASRGPLFRGLPSAPILLGVAALAVSAGGAVTAASPDLASNDHRLSQASALSGASDVSTVSLLDARKSTVSRDSRRDALADAANAELVDEAENQAEQRNAALAKFAQQAEVQAKKIALNAWVLPVEGYHLTATFGEYSGLWSHFHTGLDFAAPSGTPIHAVANGVVTSVGYDGSYGNKTVITLEDGTELWFCHQTSYAVSTGQVVRAGELIGYVGSTGNVTGPHLHLEVRPGGGDPVDPYQALVVHGLNP</sequence>
<dbReference type="PANTHER" id="PTHR21666:SF270">
    <property type="entry name" value="MUREIN HYDROLASE ACTIVATOR ENVC"/>
    <property type="match status" value="1"/>
</dbReference>
<feature type="compositionally biased region" description="Basic residues" evidence="1">
    <location>
        <begin position="27"/>
        <end position="36"/>
    </location>
</feature>
<dbReference type="EMBL" id="JACKXE010000001">
    <property type="protein sequence ID" value="MBB6628858.1"/>
    <property type="molecule type" value="Genomic_DNA"/>
</dbReference>
<feature type="domain" description="M23ase beta-sheet core" evidence="2">
    <location>
        <begin position="178"/>
        <end position="273"/>
    </location>
</feature>
<dbReference type="PANTHER" id="PTHR21666">
    <property type="entry name" value="PEPTIDASE-RELATED"/>
    <property type="match status" value="1"/>
</dbReference>
<dbReference type="SUPFAM" id="SSF51261">
    <property type="entry name" value="Duplicated hybrid motif"/>
    <property type="match status" value="1"/>
</dbReference>
<dbReference type="GO" id="GO:0004222">
    <property type="term" value="F:metalloendopeptidase activity"/>
    <property type="evidence" value="ECO:0007669"/>
    <property type="project" value="TreeGrafter"/>
</dbReference>
<dbReference type="InterPro" id="IPR050570">
    <property type="entry name" value="Cell_wall_metabolism_enzyme"/>
</dbReference>
<dbReference type="Proteomes" id="UP000523955">
    <property type="component" value="Unassembled WGS sequence"/>
</dbReference>
<feature type="region of interest" description="Disordered" evidence="1">
    <location>
        <begin position="1"/>
        <end position="40"/>
    </location>
</feature>
<dbReference type="Pfam" id="PF01551">
    <property type="entry name" value="Peptidase_M23"/>
    <property type="match status" value="1"/>
</dbReference>
<accession>A0A7X0VD25</accession>
<reference evidence="3 4" key="1">
    <citation type="submission" date="2020-08" db="EMBL/GenBank/DDBJ databases">
        <authorList>
            <person name="Seo M.-J."/>
        </authorList>
    </citation>
    <scope>NUCLEOTIDE SEQUENCE [LARGE SCALE GENOMIC DNA]</scope>
    <source>
        <strain evidence="3 4">KIGAM211</strain>
    </source>
</reference>
<protein>
    <submittedName>
        <fullName evidence="3">M23 family metallopeptidase</fullName>
    </submittedName>
</protein>
<evidence type="ECO:0000313" key="4">
    <source>
        <dbReference type="Proteomes" id="UP000523955"/>
    </source>
</evidence>
<dbReference type="InterPro" id="IPR011055">
    <property type="entry name" value="Dup_hybrid_motif"/>
</dbReference>
<evidence type="ECO:0000259" key="2">
    <source>
        <dbReference type="Pfam" id="PF01551"/>
    </source>
</evidence>
<dbReference type="Gene3D" id="2.70.70.10">
    <property type="entry name" value="Glucose Permease (Domain IIA)"/>
    <property type="match status" value="1"/>
</dbReference>
<dbReference type="AlphaFoldDB" id="A0A7X0VD25"/>
<name>A0A7X0VD25_9ACTN</name>
<evidence type="ECO:0000256" key="1">
    <source>
        <dbReference type="SAM" id="MobiDB-lite"/>
    </source>
</evidence>
<dbReference type="RefSeq" id="WP_185253871.1">
    <property type="nucleotide sequence ID" value="NZ_JACKXE010000001.1"/>
</dbReference>
<proteinExistence type="predicted"/>
<dbReference type="InterPro" id="IPR016047">
    <property type="entry name" value="M23ase_b-sheet_dom"/>
</dbReference>
<dbReference type="FunFam" id="2.70.70.10:FF:000013">
    <property type="entry name" value="Peptidase family M23"/>
    <property type="match status" value="1"/>
</dbReference>
<organism evidence="3 4">
    <name type="scientific">Nocardioides luti</name>
    <dbReference type="NCBI Taxonomy" id="2761101"/>
    <lineage>
        <taxon>Bacteria</taxon>
        <taxon>Bacillati</taxon>
        <taxon>Actinomycetota</taxon>
        <taxon>Actinomycetes</taxon>
        <taxon>Propionibacteriales</taxon>
        <taxon>Nocardioidaceae</taxon>
        <taxon>Nocardioides</taxon>
    </lineage>
</organism>
<keyword evidence="4" id="KW-1185">Reference proteome</keyword>